<evidence type="ECO:0000256" key="2">
    <source>
        <dbReference type="SAM" id="MobiDB-lite"/>
    </source>
</evidence>
<reference evidence="4" key="1">
    <citation type="submission" date="2016-03" db="EMBL/GenBank/DDBJ databases">
        <title>Updated assembly of Pseudogymnoascus destructans, the fungus causing white-nose syndrome of bats.</title>
        <authorList>
            <person name="Palmer J.M."/>
            <person name="Drees K.P."/>
            <person name="Foster J.T."/>
            <person name="Lindner D.L."/>
        </authorList>
    </citation>
    <scope>NUCLEOTIDE SEQUENCE [LARGE SCALE GENOMIC DNA]</scope>
    <source>
        <strain evidence="4">20631-21</strain>
    </source>
</reference>
<dbReference type="eggNOG" id="KOG0714">
    <property type="taxonomic scope" value="Eukaryota"/>
</dbReference>
<dbReference type="VEuPathDB" id="FungiDB:GMDG_00844"/>
<dbReference type="EMBL" id="KV441386">
    <property type="protein sequence ID" value="OAF63297.1"/>
    <property type="molecule type" value="Genomic_DNA"/>
</dbReference>
<dbReference type="GO" id="GO:0006413">
    <property type="term" value="P:translational initiation"/>
    <property type="evidence" value="ECO:0007669"/>
    <property type="project" value="TreeGrafter"/>
</dbReference>
<organism evidence="4">
    <name type="scientific">Pseudogymnoascus destructans</name>
    <dbReference type="NCBI Taxonomy" id="655981"/>
    <lineage>
        <taxon>Eukaryota</taxon>
        <taxon>Fungi</taxon>
        <taxon>Dikarya</taxon>
        <taxon>Ascomycota</taxon>
        <taxon>Pezizomycotina</taxon>
        <taxon>Leotiomycetes</taxon>
        <taxon>Thelebolales</taxon>
        <taxon>Thelebolaceae</taxon>
        <taxon>Pseudogymnoascus</taxon>
    </lineage>
</organism>
<sequence>MPRTRTKAGGGPQAARRRQPVEPEVTVVERPLPISLEDLFKGTHKKMKFQQKTFDAEGKRTTKDRILEMDIKPGLKKGSKIKFQGVGDQEEGGRQDLHFIVEEKNHPLFTREGDDIVLPLELDLKEALTGWKRTVTTIDGKNLVIDKGGPTQPGSNDTYPDLGMPKKGGGRGNFVVRYNVKFPGTLTGEQKEKLKEIL</sequence>
<evidence type="ECO:0000313" key="4">
    <source>
        <dbReference type="EMBL" id="OAF63297.1"/>
    </source>
</evidence>
<dbReference type="InterPro" id="IPR002939">
    <property type="entry name" value="DnaJ_C"/>
</dbReference>
<dbReference type="FunFam" id="2.60.260.20:FF:000013">
    <property type="entry name" value="DnaJ subfamily B member 11"/>
    <property type="match status" value="1"/>
</dbReference>
<dbReference type="GO" id="GO:0005829">
    <property type="term" value="C:cytosol"/>
    <property type="evidence" value="ECO:0007669"/>
    <property type="project" value="TreeGrafter"/>
</dbReference>
<dbReference type="PANTHER" id="PTHR24078:SF553">
    <property type="entry name" value="DNAJ HOMOLOG SUBFAMILY B MEMBER 5"/>
    <property type="match status" value="1"/>
</dbReference>
<keyword evidence="1" id="KW-0143">Chaperone</keyword>
<dbReference type="InterPro" id="IPR051339">
    <property type="entry name" value="DnaJ_subfamily_B"/>
</dbReference>
<dbReference type="GeneID" id="36283617"/>
<dbReference type="Proteomes" id="UP000077154">
    <property type="component" value="Unassembled WGS sequence"/>
</dbReference>
<accession>A0A177AMJ5</accession>
<dbReference type="PANTHER" id="PTHR24078">
    <property type="entry name" value="DNAJ HOMOLOG SUBFAMILY C MEMBER"/>
    <property type="match status" value="1"/>
</dbReference>
<dbReference type="GO" id="GO:0051082">
    <property type="term" value="F:unfolded protein binding"/>
    <property type="evidence" value="ECO:0007669"/>
    <property type="project" value="InterPro"/>
</dbReference>
<dbReference type="CDD" id="cd10747">
    <property type="entry name" value="DnaJ_C"/>
    <property type="match status" value="1"/>
</dbReference>
<dbReference type="InterPro" id="IPR008971">
    <property type="entry name" value="HSP40/DnaJ_pept-bd"/>
</dbReference>
<protein>
    <recommendedName>
        <fullName evidence="3">Chaperone DnaJ C-terminal domain-containing protein</fullName>
    </recommendedName>
</protein>
<dbReference type="GO" id="GO:0051087">
    <property type="term" value="F:protein-folding chaperone binding"/>
    <property type="evidence" value="ECO:0007669"/>
    <property type="project" value="TreeGrafter"/>
</dbReference>
<dbReference type="AlphaFoldDB" id="A0A177AMJ5"/>
<proteinExistence type="predicted"/>
<feature type="region of interest" description="Disordered" evidence="2">
    <location>
        <begin position="1"/>
        <end position="24"/>
    </location>
</feature>
<dbReference type="Pfam" id="PF01556">
    <property type="entry name" value="DnaJ_C"/>
    <property type="match status" value="1"/>
</dbReference>
<evidence type="ECO:0000256" key="1">
    <source>
        <dbReference type="ARBA" id="ARBA00023186"/>
    </source>
</evidence>
<dbReference type="Gene3D" id="2.60.260.20">
    <property type="entry name" value="Urease metallochaperone UreE, N-terminal domain"/>
    <property type="match status" value="2"/>
</dbReference>
<dbReference type="GO" id="GO:0006457">
    <property type="term" value="P:protein folding"/>
    <property type="evidence" value="ECO:0007669"/>
    <property type="project" value="InterPro"/>
</dbReference>
<dbReference type="RefSeq" id="XP_024328566.1">
    <property type="nucleotide sequence ID" value="XM_024464213.1"/>
</dbReference>
<dbReference type="SUPFAM" id="SSF49493">
    <property type="entry name" value="HSP40/DnaJ peptide-binding domain"/>
    <property type="match status" value="2"/>
</dbReference>
<evidence type="ECO:0000259" key="3">
    <source>
        <dbReference type="Pfam" id="PF01556"/>
    </source>
</evidence>
<name>A0A177AMJ5_9PEZI</name>
<feature type="domain" description="Chaperone DnaJ C-terminal" evidence="3">
    <location>
        <begin position="29"/>
        <end position="183"/>
    </location>
</feature>
<dbReference type="FunFam" id="2.60.260.20:FF:000002">
    <property type="entry name" value="Dnaj homolog subfamily b member"/>
    <property type="match status" value="1"/>
</dbReference>
<dbReference type="OrthoDB" id="550424at2759"/>
<gene>
    <name evidence="4" type="ORF">VC83_00522</name>
</gene>